<comment type="caution">
    <text evidence="1">The sequence shown here is derived from an EMBL/GenBank/DDBJ whole genome shotgun (WGS) entry which is preliminary data.</text>
</comment>
<accession>A0ACC0G1Q8</accession>
<name>A0ACC0G1Q8_9ERIC</name>
<keyword evidence="2" id="KW-1185">Reference proteome</keyword>
<evidence type="ECO:0000313" key="2">
    <source>
        <dbReference type="Proteomes" id="UP001060215"/>
    </source>
</evidence>
<dbReference type="Proteomes" id="UP001060215">
    <property type="component" value="Chromosome 12"/>
</dbReference>
<protein>
    <submittedName>
        <fullName evidence="1">Uncharacterized protein</fullName>
    </submittedName>
</protein>
<evidence type="ECO:0000313" key="1">
    <source>
        <dbReference type="EMBL" id="KAI7995068.1"/>
    </source>
</evidence>
<reference evidence="1 2" key="1">
    <citation type="journal article" date="2022" name="Plant J.">
        <title>Chromosome-level genome of Camellia lanceoleosa provides a valuable resource for understanding genome evolution and self-incompatibility.</title>
        <authorList>
            <person name="Gong W."/>
            <person name="Xiao S."/>
            <person name="Wang L."/>
            <person name="Liao Z."/>
            <person name="Chang Y."/>
            <person name="Mo W."/>
            <person name="Hu G."/>
            <person name="Li W."/>
            <person name="Zhao G."/>
            <person name="Zhu H."/>
            <person name="Hu X."/>
            <person name="Ji K."/>
            <person name="Xiang X."/>
            <person name="Song Q."/>
            <person name="Yuan D."/>
            <person name="Jin S."/>
            <person name="Zhang L."/>
        </authorList>
    </citation>
    <scope>NUCLEOTIDE SEQUENCE [LARGE SCALE GENOMIC DNA]</scope>
    <source>
        <strain evidence="1">SQ_2022a</strain>
    </source>
</reference>
<proteinExistence type="predicted"/>
<gene>
    <name evidence="1" type="ORF">LOK49_LG11G00762</name>
</gene>
<organism evidence="1 2">
    <name type="scientific">Camellia lanceoleosa</name>
    <dbReference type="NCBI Taxonomy" id="1840588"/>
    <lineage>
        <taxon>Eukaryota</taxon>
        <taxon>Viridiplantae</taxon>
        <taxon>Streptophyta</taxon>
        <taxon>Embryophyta</taxon>
        <taxon>Tracheophyta</taxon>
        <taxon>Spermatophyta</taxon>
        <taxon>Magnoliopsida</taxon>
        <taxon>eudicotyledons</taxon>
        <taxon>Gunneridae</taxon>
        <taxon>Pentapetalae</taxon>
        <taxon>asterids</taxon>
        <taxon>Ericales</taxon>
        <taxon>Theaceae</taxon>
        <taxon>Camellia</taxon>
    </lineage>
</organism>
<sequence>MRERNGGVRKVRALCLGFKENEAAACLGLESALPYFAAGIALGAGSGLSAVLLDFSGAAAGLMLARGLLLVFMGCIWGSLLTLRYVWCFGAAN</sequence>
<dbReference type="EMBL" id="CM045769">
    <property type="protein sequence ID" value="KAI7995068.1"/>
    <property type="molecule type" value="Genomic_DNA"/>
</dbReference>